<keyword evidence="9" id="KW-0378">Hydrolase</keyword>
<feature type="compositionally biased region" description="Low complexity" evidence="11">
    <location>
        <begin position="711"/>
        <end position="723"/>
    </location>
</feature>
<dbReference type="InterPro" id="IPR036907">
    <property type="entry name" value="5'-Nucleotdase_C_sf"/>
</dbReference>
<dbReference type="GO" id="GO:0008663">
    <property type="term" value="F:2',3'-cyclic-nucleotide 2'-phosphodiesterase activity"/>
    <property type="evidence" value="ECO:0007669"/>
    <property type="project" value="UniProtKB-EC"/>
</dbReference>
<comment type="caution">
    <text evidence="15">The sequence shown here is derived from an EMBL/GenBank/DDBJ whole genome shotgun (WGS) entry which is preliminary data.</text>
</comment>
<dbReference type="PRINTS" id="PR01607">
    <property type="entry name" value="APYRASEFAMLY"/>
</dbReference>
<dbReference type="InterPro" id="IPR029052">
    <property type="entry name" value="Metallo-depent_PP-like"/>
</dbReference>
<dbReference type="NCBIfam" id="NF006938">
    <property type="entry name" value="PRK09420.1"/>
    <property type="match status" value="1"/>
</dbReference>
<dbReference type="EMBL" id="JACBXX010000131">
    <property type="protein sequence ID" value="NYS96705.1"/>
    <property type="molecule type" value="Genomic_DNA"/>
</dbReference>
<comment type="catalytic activity">
    <reaction evidence="1">
        <text>a ribonucleoside 3'-phosphate + H2O = a ribonucleoside + phosphate</text>
        <dbReference type="Rhea" id="RHEA:10144"/>
        <dbReference type="ChEBI" id="CHEBI:13197"/>
        <dbReference type="ChEBI" id="CHEBI:15377"/>
        <dbReference type="ChEBI" id="CHEBI:18254"/>
        <dbReference type="ChEBI" id="CHEBI:43474"/>
        <dbReference type="EC" id="3.1.3.6"/>
    </reaction>
</comment>
<dbReference type="Proteomes" id="UP000589521">
    <property type="component" value="Unassembled WGS sequence"/>
</dbReference>
<dbReference type="RefSeq" id="WP_179925413.1">
    <property type="nucleotide sequence ID" value="NZ_CATKDJ010000094.1"/>
</dbReference>
<proteinExistence type="inferred from homology"/>
<dbReference type="GO" id="GO:0000166">
    <property type="term" value="F:nucleotide binding"/>
    <property type="evidence" value="ECO:0007669"/>
    <property type="project" value="UniProtKB-KW"/>
</dbReference>
<dbReference type="Pfam" id="PF02872">
    <property type="entry name" value="5_nucleotid_C"/>
    <property type="match status" value="1"/>
</dbReference>
<dbReference type="Gene3D" id="3.60.21.10">
    <property type="match status" value="1"/>
</dbReference>
<dbReference type="PANTHER" id="PTHR11575">
    <property type="entry name" value="5'-NUCLEOTIDASE-RELATED"/>
    <property type="match status" value="1"/>
</dbReference>
<organism evidence="15 16">
    <name type="scientific">Streptococcus danieliae</name>
    <dbReference type="NCBI Taxonomy" id="747656"/>
    <lineage>
        <taxon>Bacteria</taxon>
        <taxon>Bacillati</taxon>
        <taxon>Bacillota</taxon>
        <taxon>Bacilli</taxon>
        <taxon>Lactobacillales</taxon>
        <taxon>Streptococcaceae</taxon>
        <taxon>Streptococcus</taxon>
    </lineage>
</organism>
<comment type="cofactor">
    <cofactor evidence="3">
        <name>a divalent metal cation</name>
        <dbReference type="ChEBI" id="CHEBI:60240"/>
    </cofactor>
</comment>
<comment type="similarity">
    <text evidence="5">Belongs to the 5'-nucleotidase family.</text>
</comment>
<dbReference type="InterPro" id="IPR041827">
    <property type="entry name" value="CpdB_N"/>
</dbReference>
<dbReference type="GO" id="GO:0008254">
    <property type="term" value="F:3'-nucleotidase activity"/>
    <property type="evidence" value="ECO:0007669"/>
    <property type="project" value="UniProtKB-EC"/>
</dbReference>
<keyword evidence="8" id="KW-0547">Nucleotide-binding</keyword>
<dbReference type="GO" id="GO:0009166">
    <property type="term" value="P:nucleotide catabolic process"/>
    <property type="evidence" value="ECO:0007669"/>
    <property type="project" value="InterPro"/>
</dbReference>
<evidence type="ECO:0000256" key="6">
    <source>
        <dbReference type="ARBA" id="ARBA00022723"/>
    </source>
</evidence>
<gene>
    <name evidence="15" type="ORF">HZY94_05875</name>
</gene>
<evidence type="ECO:0000256" key="5">
    <source>
        <dbReference type="ARBA" id="ARBA00006654"/>
    </source>
</evidence>
<reference evidence="15 16" key="1">
    <citation type="submission" date="2020-07" db="EMBL/GenBank/DDBJ databases">
        <title>MOT database genomes.</title>
        <authorList>
            <person name="Joseph S."/>
            <person name="Aduse-Opoku J."/>
            <person name="Hashim A."/>
            <person name="Wade W."/>
            <person name="Curtis M."/>
        </authorList>
    </citation>
    <scope>NUCLEOTIDE SEQUENCE [LARGE SCALE GENOMIC DNA]</scope>
    <source>
        <strain evidence="15 16">STR</strain>
    </source>
</reference>
<dbReference type="NCBIfam" id="TIGR01167">
    <property type="entry name" value="LPXTG_anchor"/>
    <property type="match status" value="1"/>
</dbReference>
<dbReference type="Gene3D" id="3.90.780.10">
    <property type="entry name" value="5'-Nucleotidase, C-terminal domain"/>
    <property type="match status" value="1"/>
</dbReference>
<dbReference type="PANTHER" id="PTHR11575:SF6">
    <property type="entry name" value="2',3'-CYCLIC-NUCLEOTIDE 2'-PHOSPHODIESTERASE_3'-NUCLEOTIDASE"/>
    <property type="match status" value="1"/>
</dbReference>
<evidence type="ECO:0000256" key="12">
    <source>
        <dbReference type="SAM" id="SignalP"/>
    </source>
</evidence>
<dbReference type="Pfam" id="PF00149">
    <property type="entry name" value="Metallophos"/>
    <property type="match status" value="1"/>
</dbReference>
<dbReference type="SUPFAM" id="SSF56300">
    <property type="entry name" value="Metallo-dependent phosphatases"/>
    <property type="match status" value="1"/>
</dbReference>
<evidence type="ECO:0000256" key="7">
    <source>
        <dbReference type="ARBA" id="ARBA00022729"/>
    </source>
</evidence>
<dbReference type="InterPro" id="IPR008334">
    <property type="entry name" value="5'-Nucleotdase_C"/>
</dbReference>
<feature type="domain" description="5'-Nucleotidase C-terminal" evidence="14">
    <location>
        <begin position="427"/>
        <end position="616"/>
    </location>
</feature>
<evidence type="ECO:0000259" key="14">
    <source>
        <dbReference type="Pfam" id="PF02872"/>
    </source>
</evidence>
<comment type="catalytic activity">
    <reaction evidence="2">
        <text>a nucleoside 2',3'-cyclic phosphate + H2O = a nucleoside 3'-phosphate + H(+)</text>
        <dbReference type="Rhea" id="RHEA:19621"/>
        <dbReference type="ChEBI" id="CHEBI:15377"/>
        <dbReference type="ChEBI" id="CHEBI:15378"/>
        <dbReference type="ChEBI" id="CHEBI:66949"/>
        <dbReference type="ChEBI" id="CHEBI:66954"/>
        <dbReference type="EC" id="3.1.4.16"/>
    </reaction>
</comment>
<dbReference type="InterPro" id="IPR006179">
    <property type="entry name" value="5_nucleotidase/apyrase"/>
</dbReference>
<evidence type="ECO:0000256" key="2">
    <source>
        <dbReference type="ARBA" id="ARBA00001730"/>
    </source>
</evidence>
<feature type="chain" id="PRO_5039569525" evidence="12">
    <location>
        <begin position="23"/>
        <end position="811"/>
    </location>
</feature>
<feature type="region of interest" description="Disordered" evidence="11">
    <location>
        <begin position="711"/>
        <end position="745"/>
    </location>
</feature>
<keyword evidence="7 12" id="KW-0732">Signal</keyword>
<dbReference type="GO" id="GO:0030288">
    <property type="term" value="C:outer membrane-bounded periplasmic space"/>
    <property type="evidence" value="ECO:0007669"/>
    <property type="project" value="TreeGrafter"/>
</dbReference>
<dbReference type="InterPro" id="IPR004843">
    <property type="entry name" value="Calcineurin-like_PHP"/>
</dbReference>
<feature type="signal peptide" evidence="12">
    <location>
        <begin position="1"/>
        <end position="22"/>
    </location>
</feature>
<dbReference type="SUPFAM" id="SSF55816">
    <property type="entry name" value="5'-nucleotidase (syn. UDP-sugar hydrolase), C-terminal domain"/>
    <property type="match status" value="1"/>
</dbReference>
<evidence type="ECO:0000313" key="15">
    <source>
        <dbReference type="EMBL" id="NYS96705.1"/>
    </source>
</evidence>
<evidence type="ECO:0000256" key="10">
    <source>
        <dbReference type="ARBA" id="ARBA00023268"/>
    </source>
</evidence>
<dbReference type="AlphaFoldDB" id="A0A7Z0M753"/>
<feature type="domain" description="Calcineurin-like phosphoesterase" evidence="13">
    <location>
        <begin position="95"/>
        <end position="332"/>
    </location>
</feature>
<evidence type="ECO:0000256" key="4">
    <source>
        <dbReference type="ARBA" id="ARBA00004196"/>
    </source>
</evidence>
<comment type="subcellular location">
    <subcellularLocation>
        <location evidence="4">Cell envelope</location>
    </subcellularLocation>
</comment>
<evidence type="ECO:0000256" key="3">
    <source>
        <dbReference type="ARBA" id="ARBA00001968"/>
    </source>
</evidence>
<evidence type="ECO:0000256" key="11">
    <source>
        <dbReference type="SAM" id="MobiDB-lite"/>
    </source>
</evidence>
<evidence type="ECO:0000256" key="1">
    <source>
        <dbReference type="ARBA" id="ARBA00000527"/>
    </source>
</evidence>
<evidence type="ECO:0000256" key="9">
    <source>
        <dbReference type="ARBA" id="ARBA00022801"/>
    </source>
</evidence>
<accession>A0A7Z0M753</accession>
<dbReference type="GO" id="GO:0046872">
    <property type="term" value="F:metal ion binding"/>
    <property type="evidence" value="ECO:0007669"/>
    <property type="project" value="UniProtKB-KW"/>
</dbReference>
<evidence type="ECO:0000313" key="16">
    <source>
        <dbReference type="Proteomes" id="UP000589521"/>
    </source>
</evidence>
<dbReference type="CDD" id="cd07410">
    <property type="entry name" value="MPP_CpdB_N"/>
    <property type="match status" value="1"/>
</dbReference>
<sequence length="811" mass="88348">MVHSYLKKSAMLLSLAAAVMVAEEVRADQAVDSQAATGQEATSVTVAQESPASPEALLQVSETPVQEQSPEVTVLAEPVQEEAVKPPVEGQRVDMRILATTDLHTNLVNYDYYQDMQVETLGLAKTAVLMEEALAENSNVVIVDSGDTIQGTPLGTYKAVVDPVKEGEEHPMFAAFKELNYDGAALGNHEFNYGLDYLRRIVASSKVPLLNANVLDAQTKEHLFTPYVIVPKAFKDSEGQLVTVNVGLTGIVPPQIMNWDRAHLEGKVIALDAVQAVTDLVPQMRKAGADVIVVMSHSGIGDDTYLVGEENIGYQLAGIPGVDAVATGHSHANFPSGTGNGFYAKIKGVDDVNGKINGIPVTMAGKYGDHLGIMDLKLHYTKGAWQVEESGTVLRKIDTKSTKADERILNLAKEVHEATIRYVRQEVGQTPTPIHSYFSLVQDDPSVQIVNQAQMWYAKQVLEGTPDADLPLLSAAAPFKAGARNDPNAYTDMKAGPLAIKNVADLYVFDNTVALLKITGAQLKEWLEMSAGQFNQVDPAKTEPQNIINTSFRTYNFDVIDGVTYELDITQPNKYSVGAELVNPTANRVRNLRYQGQEVADDQLFIVVTNNYRASGPFPGVKDAQENRLLNLQNRQALIDYIIAEKTIDARPNQNWTFADTIKDLDLRFLTSLKGQEHLASNPAISFVGISEALEGFGEYRYHYSPVLQPVEPEQPEQPAQPEQPEKPAQPEVTPLTPAKPAKVETVKGPQVLSYQSGQTFQKVASSQPQVKEQAVAGQLPKTGSEQSLLMSFGLVLLGLLPKALLKGKQD</sequence>
<protein>
    <submittedName>
        <fullName evidence="15">Bifunctional 2',3'-cyclic-nucleotide 2'-phosphodiesterase/3'-nucleotidase</fullName>
    </submittedName>
</protein>
<evidence type="ECO:0000259" key="13">
    <source>
        <dbReference type="Pfam" id="PF00149"/>
    </source>
</evidence>
<keyword evidence="10" id="KW-0511">Multifunctional enzyme</keyword>
<keyword evidence="6" id="KW-0479">Metal-binding</keyword>
<evidence type="ECO:0000256" key="8">
    <source>
        <dbReference type="ARBA" id="ARBA00022741"/>
    </source>
</evidence>
<name>A0A7Z0M753_9STRE</name>
<dbReference type="PROSITE" id="PS00786">
    <property type="entry name" value="5_NUCLEOTIDASE_2"/>
    <property type="match status" value="1"/>
</dbReference>
<dbReference type="InterPro" id="IPR006146">
    <property type="entry name" value="5'-Nucleotdase_CS"/>
</dbReference>